<evidence type="ECO:0008006" key="3">
    <source>
        <dbReference type="Google" id="ProtNLM"/>
    </source>
</evidence>
<reference evidence="2" key="2">
    <citation type="submission" date="2015-01" db="EMBL/GenBank/DDBJ databases">
        <title>Evolutionary Origins and Diversification of the Mycorrhizal Mutualists.</title>
        <authorList>
            <consortium name="DOE Joint Genome Institute"/>
            <consortium name="Mycorrhizal Genomics Consortium"/>
            <person name="Kohler A."/>
            <person name="Kuo A."/>
            <person name="Nagy L.G."/>
            <person name="Floudas D."/>
            <person name="Copeland A."/>
            <person name="Barry K.W."/>
            <person name="Cichocki N."/>
            <person name="Veneault-Fourrey C."/>
            <person name="LaButti K."/>
            <person name="Lindquist E.A."/>
            <person name="Lipzen A."/>
            <person name="Lundell T."/>
            <person name="Morin E."/>
            <person name="Murat C."/>
            <person name="Riley R."/>
            <person name="Ohm R."/>
            <person name="Sun H."/>
            <person name="Tunlid A."/>
            <person name="Henrissat B."/>
            <person name="Grigoriev I.V."/>
            <person name="Hibbett D.S."/>
            <person name="Martin F."/>
        </authorList>
    </citation>
    <scope>NUCLEOTIDE SEQUENCE [LARGE SCALE GENOMIC DNA]</scope>
    <source>
        <strain evidence="2">441</strain>
    </source>
</reference>
<sequence length="174" mass="19234">MSGVLAGTPAFASINSHLGAKLSRRDDLELLVYLLIYLTCGTLPWLQPRRKSRGFKHTAYSAILEHKRTIPMEQLCADSPELSSMLLYIHALSFSKTPDYGYIRSLLCNASDQSHLSVDEVQIIRRDLSQADRNNLDPSAAQCLSPAPPRHRQVHTSLSCGPTSFAVKSPMIAV</sequence>
<dbReference type="Proteomes" id="UP000054018">
    <property type="component" value="Unassembled WGS sequence"/>
</dbReference>
<accession>A0A0C9YH68</accession>
<dbReference type="STRING" id="765257.A0A0C9YH68"/>
<proteinExistence type="predicted"/>
<dbReference type="PANTHER" id="PTHR11909">
    <property type="entry name" value="CASEIN KINASE-RELATED"/>
    <property type="match status" value="1"/>
</dbReference>
<name>A0A0C9YH68_9AGAM</name>
<dbReference type="HOGENOM" id="CLU_1540673_0_0_1"/>
<evidence type="ECO:0000313" key="1">
    <source>
        <dbReference type="EMBL" id="KIK24330.1"/>
    </source>
</evidence>
<evidence type="ECO:0000313" key="2">
    <source>
        <dbReference type="Proteomes" id="UP000054018"/>
    </source>
</evidence>
<dbReference type="Gene3D" id="1.10.510.10">
    <property type="entry name" value="Transferase(Phosphotransferase) domain 1"/>
    <property type="match status" value="1"/>
</dbReference>
<dbReference type="OrthoDB" id="1932208at2759"/>
<dbReference type="InterPro" id="IPR050235">
    <property type="entry name" value="CK1_Ser-Thr_kinase"/>
</dbReference>
<reference evidence="1 2" key="1">
    <citation type="submission" date="2014-04" db="EMBL/GenBank/DDBJ databases">
        <authorList>
            <consortium name="DOE Joint Genome Institute"/>
            <person name="Kuo A."/>
            <person name="Kohler A."/>
            <person name="Costa M.D."/>
            <person name="Nagy L.G."/>
            <person name="Floudas D."/>
            <person name="Copeland A."/>
            <person name="Barry K.W."/>
            <person name="Cichocki N."/>
            <person name="Veneault-Fourrey C."/>
            <person name="LaButti K."/>
            <person name="Lindquist E.A."/>
            <person name="Lipzen A."/>
            <person name="Lundell T."/>
            <person name="Morin E."/>
            <person name="Murat C."/>
            <person name="Sun H."/>
            <person name="Tunlid A."/>
            <person name="Henrissat B."/>
            <person name="Grigoriev I.V."/>
            <person name="Hibbett D.S."/>
            <person name="Martin F."/>
            <person name="Nordberg H.P."/>
            <person name="Cantor M.N."/>
            <person name="Hua S.X."/>
        </authorList>
    </citation>
    <scope>NUCLEOTIDE SEQUENCE [LARGE SCALE GENOMIC DNA]</scope>
    <source>
        <strain evidence="1 2">441</strain>
    </source>
</reference>
<gene>
    <name evidence="1" type="ORF">PISMIDRAFT_10316</name>
</gene>
<dbReference type="AlphaFoldDB" id="A0A0C9YH68"/>
<dbReference type="SUPFAM" id="SSF56112">
    <property type="entry name" value="Protein kinase-like (PK-like)"/>
    <property type="match status" value="1"/>
</dbReference>
<organism evidence="1 2">
    <name type="scientific">Pisolithus microcarpus 441</name>
    <dbReference type="NCBI Taxonomy" id="765257"/>
    <lineage>
        <taxon>Eukaryota</taxon>
        <taxon>Fungi</taxon>
        <taxon>Dikarya</taxon>
        <taxon>Basidiomycota</taxon>
        <taxon>Agaricomycotina</taxon>
        <taxon>Agaricomycetes</taxon>
        <taxon>Agaricomycetidae</taxon>
        <taxon>Boletales</taxon>
        <taxon>Sclerodermatineae</taxon>
        <taxon>Pisolithaceae</taxon>
        <taxon>Pisolithus</taxon>
    </lineage>
</organism>
<keyword evidence="2" id="KW-1185">Reference proteome</keyword>
<protein>
    <recommendedName>
        <fullName evidence="3">Non-specific serine/threonine protein kinase</fullName>
    </recommendedName>
</protein>
<dbReference type="EMBL" id="KN833717">
    <property type="protein sequence ID" value="KIK24330.1"/>
    <property type="molecule type" value="Genomic_DNA"/>
</dbReference>
<dbReference type="InterPro" id="IPR011009">
    <property type="entry name" value="Kinase-like_dom_sf"/>
</dbReference>